<reference evidence="4 5" key="1">
    <citation type="submission" date="2021-02" db="EMBL/GenBank/DDBJ databases">
        <title>Variation within the Batrachochytrium salamandrivorans European outbreak.</title>
        <authorList>
            <person name="Kelly M."/>
            <person name="Pasmans F."/>
            <person name="Shea T.P."/>
            <person name="Munoz J.F."/>
            <person name="Carranza S."/>
            <person name="Cuomo C.A."/>
            <person name="Martel A."/>
        </authorList>
    </citation>
    <scope>NUCLEOTIDE SEQUENCE [LARGE SCALE GENOMIC DNA]</scope>
    <source>
        <strain evidence="4 5">AMFP18/2</strain>
    </source>
</reference>
<accession>A0ABQ8EXS7</accession>
<feature type="region of interest" description="Disordered" evidence="2">
    <location>
        <begin position="21"/>
        <end position="43"/>
    </location>
</feature>
<comment type="caution">
    <text evidence="4">The sequence shown here is derived from an EMBL/GenBank/DDBJ whole genome shotgun (WGS) entry which is preliminary data.</text>
</comment>
<dbReference type="Proteomes" id="UP001648503">
    <property type="component" value="Unassembled WGS sequence"/>
</dbReference>
<feature type="signal peptide" evidence="3">
    <location>
        <begin position="1"/>
        <end position="20"/>
    </location>
</feature>
<keyword evidence="5" id="KW-1185">Reference proteome</keyword>
<sequence>MKVINIIVVSGLAVLHGVTADPTSRHAKSSSKGTKHTASMPDTMSIPANLQTPDMLTAQQICDQVLNQMEALSDNYNTCKAEYIKLKNLQEDEERKGIKGEDSELPTRRHIRTVSTKLENAENERDRYIGAIRNVELASAILIRELGENGDRKFSEWVA</sequence>
<feature type="coiled-coil region" evidence="1">
    <location>
        <begin position="62"/>
        <end position="138"/>
    </location>
</feature>
<protein>
    <submittedName>
        <fullName evidence="4">Uncharacterized protein</fullName>
    </submittedName>
</protein>
<name>A0ABQ8EXS7_9FUNG</name>
<organism evidence="4 5">
    <name type="scientific">Batrachochytrium salamandrivorans</name>
    <dbReference type="NCBI Taxonomy" id="1357716"/>
    <lineage>
        <taxon>Eukaryota</taxon>
        <taxon>Fungi</taxon>
        <taxon>Fungi incertae sedis</taxon>
        <taxon>Chytridiomycota</taxon>
        <taxon>Chytridiomycota incertae sedis</taxon>
        <taxon>Chytridiomycetes</taxon>
        <taxon>Rhizophydiales</taxon>
        <taxon>Rhizophydiales incertae sedis</taxon>
        <taxon>Batrachochytrium</taxon>
    </lineage>
</organism>
<evidence type="ECO:0000256" key="1">
    <source>
        <dbReference type="SAM" id="Coils"/>
    </source>
</evidence>
<proteinExistence type="predicted"/>
<evidence type="ECO:0000256" key="3">
    <source>
        <dbReference type="SAM" id="SignalP"/>
    </source>
</evidence>
<keyword evidence="3" id="KW-0732">Signal</keyword>
<keyword evidence="1" id="KW-0175">Coiled coil</keyword>
<dbReference type="EMBL" id="JAFCIX010000569">
    <property type="protein sequence ID" value="KAH6587091.1"/>
    <property type="molecule type" value="Genomic_DNA"/>
</dbReference>
<gene>
    <name evidence="4" type="ORF">BASA50_000140</name>
</gene>
<evidence type="ECO:0000313" key="5">
    <source>
        <dbReference type="Proteomes" id="UP001648503"/>
    </source>
</evidence>
<evidence type="ECO:0000313" key="4">
    <source>
        <dbReference type="EMBL" id="KAH6587091.1"/>
    </source>
</evidence>
<feature type="compositionally biased region" description="Basic residues" evidence="2">
    <location>
        <begin position="25"/>
        <end position="35"/>
    </location>
</feature>
<evidence type="ECO:0000256" key="2">
    <source>
        <dbReference type="SAM" id="MobiDB-lite"/>
    </source>
</evidence>
<feature type="chain" id="PRO_5045403513" evidence="3">
    <location>
        <begin position="21"/>
        <end position="159"/>
    </location>
</feature>